<keyword evidence="5 12" id="KW-0808">Transferase</keyword>
<protein>
    <recommendedName>
        <fullName evidence="12">Fucosyltransferase</fullName>
        <ecNumber evidence="12">2.4.1.-</ecNumber>
    </recommendedName>
</protein>
<reference evidence="16" key="1">
    <citation type="journal article" date="2008" name="Insect Biochem. Mol. Biol.">
        <title>The genome of a lepidopteran model insect, the silkworm Bombyx mori.</title>
        <authorList>
            <consortium name="International Silkworm Genome Consortium"/>
        </authorList>
    </citation>
    <scope>NUCLEOTIDE SEQUENCE [LARGE SCALE GENOMIC DNA]</scope>
    <source>
        <strain evidence="16">p50T</strain>
    </source>
</reference>
<evidence type="ECO:0000313" key="16">
    <source>
        <dbReference type="Proteomes" id="UP000005204"/>
    </source>
</evidence>
<dbReference type="KEGG" id="bmor:119631140"/>
<sequence>MFRLNNTIFKLAFYSVCALGVFVWYVSNLMVYTITQPIIKSTRITKLNKTVHENIKFILIWTDPAIDPIVKLGNGHQTFVERECPVKSCFVTSDRHFFKDVTEFEVIIFHGKEIVRSLPAMPEIRSTHQKYIFASMESSDYYPICDVRFKGFFNWTWTYKLNSDEYNGYIIVRNKKGIIIGPKQDMEWLRIEEMDPVTKEVEIKLSRKTKIAAWFVSNCRAPSGRDIFFKEVQRELNKHGLSVDVYGECGNKICPRDDESKCFKLIERDYYFYFAFENSLSEDYVTEKLLTAIRNYAIPVVYGAANYTRFMPNGTYLNGRDLGAKELARQMIEIYEDKKKYKRFFKWHNHYSYHDVYESPESDSICKLCAIINNNTVFDKATVYEDFNSWWNPKGRC</sequence>
<dbReference type="GO" id="GO:0032580">
    <property type="term" value="C:Golgi cisterna membrane"/>
    <property type="evidence" value="ECO:0007669"/>
    <property type="project" value="UniProtKB-SubCell"/>
</dbReference>
<dbReference type="RefSeq" id="XP_062529389.1">
    <property type="nucleotide sequence ID" value="XM_062673405.1"/>
</dbReference>
<feature type="domain" description="Fucosyltransferase C-terminal" evidence="13">
    <location>
        <begin position="206"/>
        <end position="390"/>
    </location>
</feature>
<keyword evidence="4 12" id="KW-0328">Glycosyltransferase</keyword>
<evidence type="ECO:0000256" key="10">
    <source>
        <dbReference type="ARBA" id="ARBA00023136"/>
    </source>
</evidence>
<feature type="domain" description="Fucosyltransferase N-terminal" evidence="14">
    <location>
        <begin position="55"/>
        <end position="169"/>
    </location>
</feature>
<dbReference type="RefSeq" id="XP_062529393.1">
    <property type="nucleotide sequence ID" value="XM_062673409.1"/>
</dbReference>
<evidence type="ECO:0000256" key="2">
    <source>
        <dbReference type="ARBA" id="ARBA00004922"/>
    </source>
</evidence>
<evidence type="ECO:0000256" key="1">
    <source>
        <dbReference type="ARBA" id="ARBA00004447"/>
    </source>
</evidence>
<dbReference type="Proteomes" id="UP000005204">
    <property type="component" value="Unassembled WGS sequence"/>
</dbReference>
<dbReference type="EnsemblMetazoa" id="XM_038016922.1">
    <property type="protein sequence ID" value="XP_037872850.1"/>
    <property type="gene ID" value="LOC119629781"/>
</dbReference>
<keyword evidence="6 12" id="KW-0812">Transmembrane</keyword>
<comment type="subcellular location">
    <subcellularLocation>
        <location evidence="1 12">Golgi apparatus</location>
        <location evidence="1 12">Golgi stack membrane</location>
        <topology evidence="1 12">Single-pass type II membrane protein</topology>
    </subcellularLocation>
</comment>
<dbReference type="RefSeq" id="XP_037872851.1">
    <property type="nucleotide sequence ID" value="XM_038016923.2"/>
</dbReference>
<dbReference type="RefSeq" id="XP_062529390.1">
    <property type="nucleotide sequence ID" value="XM_062673406.1"/>
</dbReference>
<accession>A0A8R2M284</accession>
<evidence type="ECO:0000256" key="4">
    <source>
        <dbReference type="ARBA" id="ARBA00022676"/>
    </source>
</evidence>
<dbReference type="InterPro" id="IPR038577">
    <property type="entry name" value="GT10-like_C_sf"/>
</dbReference>
<evidence type="ECO:0000256" key="9">
    <source>
        <dbReference type="ARBA" id="ARBA00023034"/>
    </source>
</evidence>
<dbReference type="RefSeq" id="XP_062529387.1">
    <property type="nucleotide sequence ID" value="XM_062673403.1"/>
</dbReference>
<evidence type="ECO:0000256" key="6">
    <source>
        <dbReference type="ARBA" id="ARBA00022692"/>
    </source>
</evidence>
<keyword evidence="10 12" id="KW-0472">Membrane</keyword>
<dbReference type="GO" id="GO:0008417">
    <property type="term" value="F:fucosyltransferase activity"/>
    <property type="evidence" value="ECO:0007669"/>
    <property type="project" value="InterPro"/>
</dbReference>
<dbReference type="InterPro" id="IPR001503">
    <property type="entry name" value="Glyco_trans_10"/>
</dbReference>
<comment type="pathway">
    <text evidence="2">Protein modification; protein glycosylation.</text>
</comment>
<dbReference type="RefSeq" id="XP_062529392.1">
    <property type="nucleotide sequence ID" value="XM_062673408.1"/>
</dbReference>
<dbReference type="AlphaFoldDB" id="A0A8R2M284"/>
<dbReference type="Pfam" id="PF17039">
    <property type="entry name" value="Glyco_tran_10_N"/>
    <property type="match status" value="1"/>
</dbReference>
<evidence type="ECO:0000256" key="11">
    <source>
        <dbReference type="ARBA" id="ARBA00023180"/>
    </source>
</evidence>
<name>A0A8R2M284_BOMMO</name>
<evidence type="ECO:0000256" key="12">
    <source>
        <dbReference type="RuleBase" id="RU003832"/>
    </source>
</evidence>
<keyword evidence="11" id="KW-0325">Glycoprotein</keyword>
<dbReference type="RefSeq" id="XP_037872850.1">
    <property type="nucleotide sequence ID" value="XM_038016922.2"/>
</dbReference>
<evidence type="ECO:0000259" key="13">
    <source>
        <dbReference type="Pfam" id="PF00852"/>
    </source>
</evidence>
<dbReference type="RefSeq" id="XP_062529396.1">
    <property type="nucleotide sequence ID" value="XM_062673412.1"/>
</dbReference>
<dbReference type="EnsemblMetazoa" id="XM_038016924.1">
    <property type="protein sequence ID" value="XP_037872852.1"/>
    <property type="gene ID" value="LOC119629781"/>
</dbReference>
<evidence type="ECO:0000256" key="3">
    <source>
        <dbReference type="ARBA" id="ARBA00008919"/>
    </source>
</evidence>
<dbReference type="InterPro" id="IPR055270">
    <property type="entry name" value="Glyco_tran_10_C"/>
</dbReference>
<keyword evidence="7" id="KW-0735">Signal-anchor</keyword>
<dbReference type="PANTHER" id="PTHR48438:SF1">
    <property type="entry name" value="ALPHA-(1,3)-FUCOSYLTRANSFERASE C-RELATED"/>
    <property type="match status" value="1"/>
</dbReference>
<dbReference type="GeneID" id="119629781"/>
<reference evidence="15" key="2">
    <citation type="submission" date="2022-06" db="UniProtKB">
        <authorList>
            <consortium name="EnsemblMetazoa"/>
        </authorList>
    </citation>
    <scope>IDENTIFICATION</scope>
    <source>
        <strain evidence="15">p50T (Dazao)</strain>
    </source>
</reference>
<dbReference type="RefSeq" id="XP_062529394.1">
    <property type="nucleotide sequence ID" value="XM_062673410.1"/>
</dbReference>
<evidence type="ECO:0000256" key="8">
    <source>
        <dbReference type="ARBA" id="ARBA00022989"/>
    </source>
</evidence>
<comment type="similarity">
    <text evidence="3 12">Belongs to the glycosyltransferase 10 family.</text>
</comment>
<proteinExistence type="inferred from homology"/>
<dbReference type="EnsemblMetazoa" id="XM_038016923.1">
    <property type="protein sequence ID" value="XP_037872851.1"/>
    <property type="gene ID" value="LOC119629781"/>
</dbReference>
<evidence type="ECO:0000313" key="15">
    <source>
        <dbReference type="EnsemblMetazoa" id="XP_037872851.1"/>
    </source>
</evidence>
<dbReference type="InterPro" id="IPR031481">
    <property type="entry name" value="Glyco_tran_10_N"/>
</dbReference>
<dbReference type="SUPFAM" id="SSF53756">
    <property type="entry name" value="UDP-Glycosyltransferase/glycogen phosphorylase"/>
    <property type="match status" value="1"/>
</dbReference>
<dbReference type="KEGG" id="bmor:119629781"/>
<dbReference type="GeneID" id="119631140"/>
<feature type="transmembrane region" description="Helical" evidence="12">
    <location>
        <begin position="12"/>
        <end position="34"/>
    </location>
</feature>
<dbReference type="PANTHER" id="PTHR48438">
    <property type="entry name" value="ALPHA-(1,3)-FUCOSYLTRANSFERASE C-RELATED"/>
    <property type="match status" value="1"/>
</dbReference>
<dbReference type="EC" id="2.4.1.-" evidence="12"/>
<evidence type="ECO:0000259" key="14">
    <source>
        <dbReference type="Pfam" id="PF17039"/>
    </source>
</evidence>
<dbReference type="Gene3D" id="3.40.50.11660">
    <property type="entry name" value="Glycosyl transferase family 10, C-terminal domain"/>
    <property type="match status" value="1"/>
</dbReference>
<dbReference type="RefSeq" id="XP_062529391.1">
    <property type="nucleotide sequence ID" value="XM_062673407.1"/>
</dbReference>
<evidence type="ECO:0000256" key="7">
    <source>
        <dbReference type="ARBA" id="ARBA00022968"/>
    </source>
</evidence>
<dbReference type="Pfam" id="PF00852">
    <property type="entry name" value="Glyco_transf_10"/>
    <property type="match status" value="1"/>
</dbReference>
<organism evidence="15 16">
    <name type="scientific">Bombyx mori</name>
    <name type="common">Silk moth</name>
    <dbReference type="NCBI Taxonomy" id="7091"/>
    <lineage>
        <taxon>Eukaryota</taxon>
        <taxon>Metazoa</taxon>
        <taxon>Ecdysozoa</taxon>
        <taxon>Arthropoda</taxon>
        <taxon>Hexapoda</taxon>
        <taxon>Insecta</taxon>
        <taxon>Pterygota</taxon>
        <taxon>Neoptera</taxon>
        <taxon>Endopterygota</taxon>
        <taxon>Lepidoptera</taxon>
        <taxon>Glossata</taxon>
        <taxon>Ditrysia</taxon>
        <taxon>Bombycoidea</taxon>
        <taxon>Bombycidae</taxon>
        <taxon>Bombycinae</taxon>
        <taxon>Bombyx</taxon>
    </lineage>
</organism>
<dbReference type="RefSeq" id="XP_062529388.1">
    <property type="nucleotide sequence ID" value="XM_062673404.1"/>
</dbReference>
<dbReference type="RefSeq" id="XP_062529399.1">
    <property type="nucleotide sequence ID" value="XM_062673415.1"/>
</dbReference>
<keyword evidence="8 12" id="KW-1133">Transmembrane helix</keyword>
<evidence type="ECO:0000256" key="5">
    <source>
        <dbReference type="ARBA" id="ARBA00022679"/>
    </source>
</evidence>
<keyword evidence="16" id="KW-1185">Reference proteome</keyword>
<keyword evidence="9 12" id="KW-0333">Golgi apparatus</keyword>